<dbReference type="PANTHER" id="PTHR43744:SF9">
    <property type="entry name" value="POLYGALACTURONAN_RHAMNOGALACTURONAN TRANSPORT SYSTEM PERMEASE PROTEIN YTCP"/>
    <property type="match status" value="1"/>
</dbReference>
<feature type="transmembrane region" description="Helical" evidence="7">
    <location>
        <begin position="146"/>
        <end position="167"/>
    </location>
</feature>
<comment type="caution">
    <text evidence="9">The sequence shown here is derived from an EMBL/GenBank/DDBJ whole genome shotgun (WGS) entry which is preliminary data.</text>
</comment>
<keyword evidence="10" id="KW-1185">Reference proteome</keyword>
<evidence type="ECO:0000259" key="8">
    <source>
        <dbReference type="PROSITE" id="PS50928"/>
    </source>
</evidence>
<dbReference type="InterPro" id="IPR000515">
    <property type="entry name" value="MetI-like"/>
</dbReference>
<evidence type="ECO:0000256" key="5">
    <source>
        <dbReference type="ARBA" id="ARBA00022989"/>
    </source>
</evidence>
<dbReference type="PANTHER" id="PTHR43744">
    <property type="entry name" value="ABC TRANSPORTER PERMEASE PROTEIN MG189-RELATED-RELATED"/>
    <property type="match status" value="1"/>
</dbReference>
<dbReference type="InterPro" id="IPR035906">
    <property type="entry name" value="MetI-like_sf"/>
</dbReference>
<keyword evidence="2 7" id="KW-0813">Transport</keyword>
<evidence type="ECO:0000313" key="10">
    <source>
        <dbReference type="Proteomes" id="UP001179280"/>
    </source>
</evidence>
<keyword evidence="4 7" id="KW-0812">Transmembrane</keyword>
<keyword evidence="6 7" id="KW-0472">Membrane</keyword>
<evidence type="ECO:0000313" key="9">
    <source>
        <dbReference type="EMBL" id="MBM7836867.1"/>
    </source>
</evidence>
<dbReference type="PROSITE" id="PS50928">
    <property type="entry name" value="ABC_TM1"/>
    <property type="match status" value="1"/>
</dbReference>
<reference evidence="9" key="1">
    <citation type="submission" date="2021-01" db="EMBL/GenBank/DDBJ databases">
        <title>Genomic Encyclopedia of Type Strains, Phase IV (KMG-IV): sequencing the most valuable type-strain genomes for metagenomic binning, comparative biology and taxonomic classification.</title>
        <authorList>
            <person name="Goeker M."/>
        </authorList>
    </citation>
    <scope>NUCLEOTIDE SEQUENCE</scope>
    <source>
        <strain evidence="9">DSM 21943</strain>
    </source>
</reference>
<evidence type="ECO:0000256" key="7">
    <source>
        <dbReference type="RuleBase" id="RU363032"/>
    </source>
</evidence>
<dbReference type="Proteomes" id="UP001179280">
    <property type="component" value="Unassembled WGS sequence"/>
</dbReference>
<dbReference type="Gene3D" id="1.10.3720.10">
    <property type="entry name" value="MetI-like"/>
    <property type="match status" value="1"/>
</dbReference>
<evidence type="ECO:0000256" key="1">
    <source>
        <dbReference type="ARBA" id="ARBA00004651"/>
    </source>
</evidence>
<comment type="subcellular location">
    <subcellularLocation>
        <location evidence="1 7">Cell membrane</location>
        <topology evidence="1 7">Multi-pass membrane protein</topology>
    </subcellularLocation>
</comment>
<feature type="transmembrane region" description="Helical" evidence="7">
    <location>
        <begin position="20"/>
        <end position="44"/>
    </location>
</feature>
<gene>
    <name evidence="9" type="ORF">JOC54_000098</name>
</gene>
<keyword evidence="3" id="KW-1003">Cell membrane</keyword>
<dbReference type="RefSeq" id="WP_204463567.1">
    <property type="nucleotide sequence ID" value="NZ_JAFBCV010000001.1"/>
</dbReference>
<protein>
    <submittedName>
        <fullName evidence="9">Aldouronate transport system permease protein</fullName>
    </submittedName>
</protein>
<feature type="domain" description="ABC transmembrane type-1" evidence="8">
    <location>
        <begin position="80"/>
        <end position="292"/>
    </location>
</feature>
<feature type="transmembrane region" description="Helical" evidence="7">
    <location>
        <begin position="187"/>
        <end position="211"/>
    </location>
</feature>
<evidence type="ECO:0000256" key="2">
    <source>
        <dbReference type="ARBA" id="ARBA00022448"/>
    </source>
</evidence>
<proteinExistence type="inferred from homology"/>
<accession>A0ABS2SMX3</accession>
<name>A0ABS2SMX3_9BACI</name>
<dbReference type="SUPFAM" id="SSF161098">
    <property type="entry name" value="MetI-like"/>
    <property type="match status" value="1"/>
</dbReference>
<sequence length="303" mass="33727">MGKTNQRIKDSSSDKLFNVFLWILCSVIVLLTLYPIYFVLIASISNPAAVANGSVWLFPQGITLAGYQEILNDERIWNGLKNTMIYSFGGTAISLLFTIPAGYALSRPDFKARKALMFFFVFTMFFSGGLIPTYLTVKEFGLTNTIWIMLIPFSVSVFNLIITRVFFQSTIPKELLESAKLDGCSDFQFFTKIAVPLSKALIAVMALYYGVGYWNEYMKALIYLNDSALYPLQLVLRDILVMNQTFGSGGGATMITSGDATAQQKGDLIKYGVIVVSTLPIMIIFPFVQKYFEKGVMIGSIKG</sequence>
<dbReference type="Pfam" id="PF00528">
    <property type="entry name" value="BPD_transp_1"/>
    <property type="match status" value="1"/>
</dbReference>
<keyword evidence="5 7" id="KW-1133">Transmembrane helix</keyword>
<comment type="similarity">
    <text evidence="7">Belongs to the binding-protein-dependent transport system permease family.</text>
</comment>
<dbReference type="EMBL" id="JAFBCV010000001">
    <property type="protein sequence ID" value="MBM7836867.1"/>
    <property type="molecule type" value="Genomic_DNA"/>
</dbReference>
<evidence type="ECO:0000256" key="3">
    <source>
        <dbReference type="ARBA" id="ARBA00022475"/>
    </source>
</evidence>
<organism evidence="9 10">
    <name type="scientific">Shouchella xiaoxiensis</name>
    <dbReference type="NCBI Taxonomy" id="766895"/>
    <lineage>
        <taxon>Bacteria</taxon>
        <taxon>Bacillati</taxon>
        <taxon>Bacillota</taxon>
        <taxon>Bacilli</taxon>
        <taxon>Bacillales</taxon>
        <taxon>Bacillaceae</taxon>
        <taxon>Shouchella</taxon>
    </lineage>
</organism>
<evidence type="ECO:0000256" key="4">
    <source>
        <dbReference type="ARBA" id="ARBA00022692"/>
    </source>
</evidence>
<feature type="transmembrane region" description="Helical" evidence="7">
    <location>
        <begin position="84"/>
        <end position="103"/>
    </location>
</feature>
<feature type="transmembrane region" description="Helical" evidence="7">
    <location>
        <begin position="268"/>
        <end position="288"/>
    </location>
</feature>
<dbReference type="CDD" id="cd06261">
    <property type="entry name" value="TM_PBP2"/>
    <property type="match status" value="1"/>
</dbReference>
<evidence type="ECO:0000256" key="6">
    <source>
        <dbReference type="ARBA" id="ARBA00023136"/>
    </source>
</evidence>
<feature type="transmembrane region" description="Helical" evidence="7">
    <location>
        <begin position="115"/>
        <end position="134"/>
    </location>
</feature>